<protein>
    <submittedName>
        <fullName evidence="1">Uncharacterized protein</fullName>
    </submittedName>
</protein>
<comment type="caution">
    <text evidence="1">The sequence shown here is derived from an EMBL/GenBank/DDBJ whole genome shotgun (WGS) entry which is preliminary data.</text>
</comment>
<proteinExistence type="predicted"/>
<name>A0A1V5ZLU8_9BACT</name>
<dbReference type="EMBL" id="MWDB01000021">
    <property type="protein sequence ID" value="OQB41227.1"/>
    <property type="molecule type" value="Genomic_DNA"/>
</dbReference>
<sequence>MKSKKQKFCLSFYVTEDYRNLYPIMLEKTDIYLAYRLAHLVPLYQEEVNNDFFYQKNKRLETLIPNHPQKYSINI</sequence>
<dbReference type="Proteomes" id="UP000485621">
    <property type="component" value="Unassembled WGS sequence"/>
</dbReference>
<accession>A0A1V5ZLU8</accession>
<reference evidence="1" key="1">
    <citation type="submission" date="2017-02" db="EMBL/GenBank/DDBJ databases">
        <title>Delving into the versatile metabolic prowess of the omnipresent phylum Bacteroidetes.</title>
        <authorList>
            <person name="Nobu M.K."/>
            <person name="Mei R."/>
            <person name="Narihiro T."/>
            <person name="Kuroda K."/>
            <person name="Liu W.-T."/>
        </authorList>
    </citation>
    <scope>NUCLEOTIDE SEQUENCE</scope>
    <source>
        <strain evidence="1">ADurb.Bin160</strain>
    </source>
</reference>
<gene>
    <name evidence="1" type="ORF">BWY04_00975</name>
</gene>
<evidence type="ECO:0000313" key="1">
    <source>
        <dbReference type="EMBL" id="OQB41227.1"/>
    </source>
</evidence>
<organism evidence="1">
    <name type="scientific">candidate division CPR1 bacterium ADurb.Bin160</name>
    <dbReference type="NCBI Taxonomy" id="1852826"/>
    <lineage>
        <taxon>Bacteria</taxon>
        <taxon>candidate division CPR1</taxon>
    </lineage>
</organism>
<dbReference type="AlphaFoldDB" id="A0A1V5ZLU8"/>